<sequence length="68" mass="7340">MAKFSMTIDDLEIHRHSPTAHRAFIGQMLDHASQAVRSGLATEGNLVSPAMSPALPKVVGSWKIEGEL</sequence>
<comment type="caution">
    <text evidence="1">The sequence shown here is derived from an EMBL/GenBank/DDBJ whole genome shotgun (WGS) entry which is preliminary data.</text>
</comment>
<dbReference type="RefSeq" id="WP_148752298.1">
    <property type="nucleotide sequence ID" value="NZ_VSSR01000027.1"/>
</dbReference>
<reference evidence="1 2" key="1">
    <citation type="submission" date="2019-08" db="EMBL/GenBank/DDBJ databases">
        <title>Bradyrhizobium hipponensis sp. nov., a rhizobium isolated from a Lupinus angustifolius root nodule in Tunisia.</title>
        <authorList>
            <person name="Off K."/>
            <person name="Rejili M."/>
            <person name="Mars M."/>
            <person name="Brachmann A."/>
            <person name="Marin M."/>
        </authorList>
    </citation>
    <scope>NUCLEOTIDE SEQUENCE [LARGE SCALE GENOMIC DNA]</scope>
    <source>
        <strain evidence="1 2">CTAW11</strain>
    </source>
</reference>
<accession>A0A5S4X249</accession>
<protein>
    <submittedName>
        <fullName evidence="1">Uncharacterized protein</fullName>
    </submittedName>
</protein>
<dbReference type="OrthoDB" id="9952921at2"/>
<evidence type="ECO:0000313" key="2">
    <source>
        <dbReference type="Proteomes" id="UP000324853"/>
    </source>
</evidence>
<name>A0A5S4X249_9BRAD</name>
<dbReference type="Proteomes" id="UP000324853">
    <property type="component" value="Unassembled WGS sequence"/>
</dbReference>
<dbReference type="EMBL" id="VSSR01000027">
    <property type="protein sequence ID" value="TYL83618.1"/>
    <property type="molecule type" value="Genomic_DNA"/>
</dbReference>
<proteinExistence type="predicted"/>
<keyword evidence="2" id="KW-1185">Reference proteome</keyword>
<dbReference type="AlphaFoldDB" id="A0A5S4X249"/>
<organism evidence="1 2">
    <name type="scientific">Bradyrhizobium cytisi</name>
    <dbReference type="NCBI Taxonomy" id="515489"/>
    <lineage>
        <taxon>Bacteria</taxon>
        <taxon>Pseudomonadati</taxon>
        <taxon>Pseudomonadota</taxon>
        <taxon>Alphaproteobacteria</taxon>
        <taxon>Hyphomicrobiales</taxon>
        <taxon>Nitrobacteraceae</taxon>
        <taxon>Bradyrhizobium</taxon>
    </lineage>
</organism>
<evidence type="ECO:0000313" key="1">
    <source>
        <dbReference type="EMBL" id="TYL83618.1"/>
    </source>
</evidence>
<gene>
    <name evidence="1" type="ORF">FXB38_18150</name>
</gene>